<organism evidence="1 2">
    <name type="scientific">Melastoma candidum</name>
    <dbReference type="NCBI Taxonomy" id="119954"/>
    <lineage>
        <taxon>Eukaryota</taxon>
        <taxon>Viridiplantae</taxon>
        <taxon>Streptophyta</taxon>
        <taxon>Embryophyta</taxon>
        <taxon>Tracheophyta</taxon>
        <taxon>Spermatophyta</taxon>
        <taxon>Magnoliopsida</taxon>
        <taxon>eudicotyledons</taxon>
        <taxon>Gunneridae</taxon>
        <taxon>Pentapetalae</taxon>
        <taxon>rosids</taxon>
        <taxon>malvids</taxon>
        <taxon>Myrtales</taxon>
        <taxon>Melastomataceae</taxon>
        <taxon>Melastomatoideae</taxon>
        <taxon>Melastomateae</taxon>
        <taxon>Melastoma</taxon>
    </lineage>
</organism>
<gene>
    <name evidence="1" type="ORF">MLD38_025267</name>
</gene>
<comment type="caution">
    <text evidence="1">The sequence shown here is derived from an EMBL/GenBank/DDBJ whole genome shotgun (WGS) entry which is preliminary data.</text>
</comment>
<evidence type="ECO:0000313" key="2">
    <source>
        <dbReference type="Proteomes" id="UP001057402"/>
    </source>
</evidence>
<accession>A0ACB9NVA9</accession>
<protein>
    <submittedName>
        <fullName evidence="1">Uncharacterized protein</fullName>
    </submittedName>
</protein>
<proteinExistence type="predicted"/>
<dbReference type="EMBL" id="CM042886">
    <property type="protein sequence ID" value="KAI4340433.1"/>
    <property type="molecule type" value="Genomic_DNA"/>
</dbReference>
<reference evidence="2" key="1">
    <citation type="journal article" date="2023" name="Front. Plant Sci.">
        <title>Chromosomal-level genome assembly of Melastoma candidum provides insights into trichome evolution.</title>
        <authorList>
            <person name="Zhong Y."/>
            <person name="Wu W."/>
            <person name="Sun C."/>
            <person name="Zou P."/>
            <person name="Liu Y."/>
            <person name="Dai S."/>
            <person name="Zhou R."/>
        </authorList>
    </citation>
    <scope>NUCLEOTIDE SEQUENCE [LARGE SCALE GENOMIC DNA]</scope>
</reference>
<dbReference type="Proteomes" id="UP001057402">
    <property type="component" value="Chromosome 7"/>
</dbReference>
<evidence type="ECO:0000313" key="1">
    <source>
        <dbReference type="EMBL" id="KAI4340433.1"/>
    </source>
</evidence>
<name>A0ACB9NVA9_9MYRT</name>
<sequence>MLKRAEVGRQRDTEGLMAKRPVSQFAHRNRIQSLLRGRFLRNERPCMSERACGSASGELGFLRQRQTVSGLREEFLSRMDSSTSGQAGSDQFDSSSNGDSLNEHQGLVNTPASERNFGWMEFNNSVEGSTELLDSTTNSRTIAEVSEDRISASSAGEQSACRMT</sequence>
<keyword evidence="2" id="KW-1185">Reference proteome</keyword>